<accession>A0A4Y3RAK4</accession>
<comment type="caution">
    <text evidence="6">The sequence shown here is derived from an EMBL/GenBank/DDBJ whole genome shotgun (WGS) entry which is preliminary data.</text>
</comment>
<evidence type="ECO:0000256" key="4">
    <source>
        <dbReference type="SAM" id="SignalP"/>
    </source>
</evidence>
<evidence type="ECO:0000256" key="1">
    <source>
        <dbReference type="ARBA" id="ARBA00022729"/>
    </source>
</evidence>
<feature type="compositionally biased region" description="Low complexity" evidence="3">
    <location>
        <begin position="699"/>
        <end position="714"/>
    </location>
</feature>
<feature type="region of interest" description="Disordered" evidence="3">
    <location>
        <begin position="27"/>
        <end position="55"/>
    </location>
</feature>
<sequence length="1369" mass="146568">MVTVRLGLTHALLLALVLLVGPESLPANSAADGRPTVEATATSASASARSTGRRAEVVAERTTTGQVFANPDGTFTLEQHLRPVRARDASGWRDLDTTLRAGPDGSVAPLGTTAALAFSGGGTAPLVRYEAGGGRLELSWPKPLPRPELTGDTATYRAVLPGVDLGVRATTDGFSHVLVVRDRSAASNPALAELRFGLRTEGLAVTTDAAGNLTAADRSGRPVLRAPAPQMWDATEDDLAGPHAPGKAAAGHRATMPVKVTDTTLTLFPDRKLLSDPHTRFPVTIDPEWSSGPGGWALVYGVPEGYRNQSYWLGDGDGIAKVGYSTWERPTVLARSFFQYDLRALAGKQVVRAEFNVFESYAPSCSPRGVELWQTGVVEPWTTWENQPPGIRNLGTQHVAHGYSASCPANWIGFDVTPAAVDAVGGASFVTLMLRAEDEGDRYAWKKFRTDPSLIVTYNSFPDPPERLSAGDLGCGLQPHEPYTRSATPVLWATVADPDRGPLAAEFEWWVRGDHRVDSRTTVMQESGTPFSVTIPPGTFTDGSRVGWRVRGWDGRVHGPWSPWCDLTVDQTAPRKQPVVTSAVYPPDELGGGVGRTGGFTLSTDGDPDIVRFRYGLVTPPTREVAVVDGKAVVEVTPGRGEPHDLYVVGVDRAGNESRPTTYHFLVRTTRFPPVHHWRMDGRLSATTVPDAVGSGADGTLTPGPTGWTTGRQGDAVRFDGLTGHVAMGERSTVHTGGSFSVAAWVRLDRLDGPWRTAVSQDGVRASGFYLQYRSDTRQWAFTVPVSDTDHFGGDRVSSDIPVRAGVWTHLAGVYDAGEQLIKLYVDGRFAGQAEHRSPWHASGQVQIGRGRFNGAPVDPWPGALDEVRLYDRVLSDGRVHTGDRVAVDSDIHALATGTSVEEGRWTFEENTADSAADSSGMRRHGEPQGGAAWAPGHGGGSAVALDGVDDHVGTAGPAVRTDGSFTVSARVRPSGQATAPMTAVSQDGDRVSGFQLGYDGPRRRWAFTIAGSDADDPVRYEASAPAGAVSSEWTHLAGVYDASAGELRLYVNGTLQAVGRDGEHRHHASGALRIGRAKERGAAAEHWAGSVDDVRVHSGVRTPGQIAEEAADPQEGRPFARDGLNRYLGHNGEHVTTGGPGSGGLAPPGYHMEHELGWFAPAGAPDTTLLYSCLTGEDQFTSVDARCEGHRRLAVLGPVYRNAPAGEATVALYRCRTTAGEHFDSWHPGCEGQETEFLLGHVRAYAPLVRHVQPDRPGDHWSSVGGVPSGYRAEGRIGVLSLVERPDTRPLYACLDGVDAFSSLAADCEGARQVRLLGWIRTRALPDETGYELRRCRVTSTGERFDSTDASCEGQTVDMSLGHLLRRL</sequence>
<dbReference type="InterPro" id="IPR013320">
    <property type="entry name" value="ConA-like_dom_sf"/>
</dbReference>
<dbReference type="PANTHER" id="PTHR46943:SF1">
    <property type="entry name" value="PENTRAXIN-RELATED PROTEIN PTX3"/>
    <property type="match status" value="1"/>
</dbReference>
<dbReference type="PANTHER" id="PTHR46943">
    <property type="entry name" value="PENTRAXIN-RELATED PROTEIN PTX3"/>
    <property type="match status" value="1"/>
</dbReference>
<dbReference type="SMART" id="SM00560">
    <property type="entry name" value="LamGL"/>
    <property type="match status" value="2"/>
</dbReference>
<feature type="domain" description="LamG-like jellyroll fold" evidence="5">
    <location>
        <begin position="738"/>
        <end position="878"/>
    </location>
</feature>
<feature type="region of interest" description="Disordered" evidence="3">
    <location>
        <begin position="1111"/>
        <end position="1149"/>
    </location>
</feature>
<evidence type="ECO:0000313" key="6">
    <source>
        <dbReference type="EMBL" id="GEB54771.1"/>
    </source>
</evidence>
<evidence type="ECO:0000256" key="2">
    <source>
        <dbReference type="ARBA" id="ARBA00023157"/>
    </source>
</evidence>
<feature type="signal peptide" evidence="4">
    <location>
        <begin position="1"/>
        <end position="29"/>
    </location>
</feature>
<gene>
    <name evidence="6" type="ORF">SGA01_03760</name>
</gene>
<dbReference type="SUPFAM" id="SSF49899">
    <property type="entry name" value="Concanavalin A-like lectins/glucanases"/>
    <property type="match status" value="2"/>
</dbReference>
<keyword evidence="1 4" id="KW-0732">Signal</keyword>
<feature type="region of interest" description="Disordered" evidence="3">
    <location>
        <begin position="694"/>
        <end position="714"/>
    </location>
</feature>
<protein>
    <recommendedName>
        <fullName evidence="5">LamG-like jellyroll fold domain-containing protein</fullName>
    </recommendedName>
</protein>
<dbReference type="InterPro" id="IPR042837">
    <property type="entry name" value="PTX3"/>
</dbReference>
<keyword evidence="2" id="KW-1015">Disulfide bond</keyword>
<evidence type="ECO:0000313" key="7">
    <source>
        <dbReference type="Proteomes" id="UP000315226"/>
    </source>
</evidence>
<dbReference type="EMBL" id="BJMN01000003">
    <property type="protein sequence ID" value="GEB54771.1"/>
    <property type="molecule type" value="Genomic_DNA"/>
</dbReference>
<organism evidence="6 7">
    <name type="scientific">Streptomyces gardneri</name>
    <dbReference type="NCBI Taxonomy" id="66892"/>
    <lineage>
        <taxon>Bacteria</taxon>
        <taxon>Bacillati</taxon>
        <taxon>Actinomycetota</taxon>
        <taxon>Actinomycetes</taxon>
        <taxon>Kitasatosporales</taxon>
        <taxon>Streptomycetaceae</taxon>
        <taxon>Streptomyces</taxon>
    </lineage>
</organism>
<feature type="compositionally biased region" description="Low complexity" evidence="3">
    <location>
        <begin position="39"/>
        <end position="50"/>
    </location>
</feature>
<dbReference type="OrthoDB" id="176279at2"/>
<dbReference type="RefSeq" id="WP_141292625.1">
    <property type="nucleotide sequence ID" value="NZ_BJMN01000003.1"/>
</dbReference>
<evidence type="ECO:0000259" key="5">
    <source>
        <dbReference type="SMART" id="SM00560"/>
    </source>
</evidence>
<dbReference type="InterPro" id="IPR006558">
    <property type="entry name" value="LamG-like"/>
</dbReference>
<dbReference type="NCBIfam" id="NF033679">
    <property type="entry name" value="DNRLRE_dom"/>
    <property type="match status" value="1"/>
</dbReference>
<evidence type="ECO:0000256" key="3">
    <source>
        <dbReference type="SAM" id="MobiDB-lite"/>
    </source>
</evidence>
<feature type="compositionally biased region" description="Basic and acidic residues" evidence="3">
    <location>
        <begin position="1115"/>
        <end position="1125"/>
    </location>
</feature>
<reference evidence="6 7" key="1">
    <citation type="submission" date="2019-06" db="EMBL/GenBank/DDBJ databases">
        <title>Whole genome shotgun sequence of Streptomyces gardneri NBRC 12865.</title>
        <authorList>
            <person name="Hosoyama A."/>
            <person name="Uohara A."/>
            <person name="Ohji S."/>
            <person name="Ichikawa N."/>
        </authorList>
    </citation>
    <scope>NUCLEOTIDE SEQUENCE [LARGE SCALE GENOMIC DNA]</scope>
    <source>
        <strain evidence="6 7">NBRC 12865</strain>
    </source>
</reference>
<keyword evidence="7" id="KW-1185">Reference proteome</keyword>
<feature type="region of interest" description="Disordered" evidence="3">
    <location>
        <begin position="912"/>
        <end position="962"/>
    </location>
</feature>
<dbReference type="GO" id="GO:0006955">
    <property type="term" value="P:immune response"/>
    <property type="evidence" value="ECO:0007669"/>
    <property type="project" value="InterPro"/>
</dbReference>
<dbReference type="Pfam" id="PF13385">
    <property type="entry name" value="Laminin_G_3"/>
    <property type="match status" value="2"/>
</dbReference>
<dbReference type="Proteomes" id="UP000315226">
    <property type="component" value="Unassembled WGS sequence"/>
</dbReference>
<dbReference type="Gene3D" id="2.60.120.200">
    <property type="match status" value="2"/>
</dbReference>
<feature type="domain" description="LamG-like jellyroll fold" evidence="5">
    <location>
        <begin position="964"/>
        <end position="1105"/>
    </location>
</feature>
<feature type="chain" id="PRO_5039252964" description="LamG-like jellyroll fold domain-containing protein" evidence="4">
    <location>
        <begin position="30"/>
        <end position="1369"/>
    </location>
</feature>
<name>A0A4Y3RAK4_9ACTN</name>
<proteinExistence type="predicted"/>